<protein>
    <submittedName>
        <fullName evidence="2">Uncharacterized protein</fullName>
    </submittedName>
</protein>
<feature type="compositionally biased region" description="Polar residues" evidence="1">
    <location>
        <begin position="14"/>
        <end position="25"/>
    </location>
</feature>
<sequence>MAAATSSESDSATYQESSVSTSENNFLAPPPLPQAIGEVGACFIVSPGPCVVAASGWFSSSTISSSTNRGFAHIGLAFFFACWVSESPLPLGEDDAVGGRRWPAIRSGRGLAGGGAPGMASLIGGKGALGFFSSRETLRENRS</sequence>
<feature type="region of interest" description="Disordered" evidence="1">
    <location>
        <begin position="1"/>
        <end position="25"/>
    </location>
</feature>
<dbReference type="EMBL" id="OZ034816">
    <property type="protein sequence ID" value="CAL1375131.1"/>
    <property type="molecule type" value="Genomic_DNA"/>
</dbReference>
<evidence type="ECO:0000313" key="3">
    <source>
        <dbReference type="Proteomes" id="UP001497516"/>
    </source>
</evidence>
<accession>A0AAV2DN99</accession>
<gene>
    <name evidence="2" type="ORF">LTRI10_LOCUS16948</name>
</gene>
<dbReference type="Proteomes" id="UP001497516">
    <property type="component" value="Chromosome 3"/>
</dbReference>
<evidence type="ECO:0000313" key="2">
    <source>
        <dbReference type="EMBL" id="CAL1375131.1"/>
    </source>
</evidence>
<keyword evidence="3" id="KW-1185">Reference proteome</keyword>
<dbReference type="AlphaFoldDB" id="A0AAV2DN99"/>
<proteinExistence type="predicted"/>
<organism evidence="2 3">
    <name type="scientific">Linum trigynum</name>
    <dbReference type="NCBI Taxonomy" id="586398"/>
    <lineage>
        <taxon>Eukaryota</taxon>
        <taxon>Viridiplantae</taxon>
        <taxon>Streptophyta</taxon>
        <taxon>Embryophyta</taxon>
        <taxon>Tracheophyta</taxon>
        <taxon>Spermatophyta</taxon>
        <taxon>Magnoliopsida</taxon>
        <taxon>eudicotyledons</taxon>
        <taxon>Gunneridae</taxon>
        <taxon>Pentapetalae</taxon>
        <taxon>rosids</taxon>
        <taxon>fabids</taxon>
        <taxon>Malpighiales</taxon>
        <taxon>Linaceae</taxon>
        <taxon>Linum</taxon>
    </lineage>
</organism>
<reference evidence="2 3" key="1">
    <citation type="submission" date="2024-04" db="EMBL/GenBank/DDBJ databases">
        <authorList>
            <person name="Fracassetti M."/>
        </authorList>
    </citation>
    <scope>NUCLEOTIDE SEQUENCE [LARGE SCALE GENOMIC DNA]</scope>
</reference>
<name>A0AAV2DN99_9ROSI</name>
<evidence type="ECO:0000256" key="1">
    <source>
        <dbReference type="SAM" id="MobiDB-lite"/>
    </source>
</evidence>
<feature type="compositionally biased region" description="Low complexity" evidence="1">
    <location>
        <begin position="1"/>
        <end position="13"/>
    </location>
</feature>